<dbReference type="SUPFAM" id="SSF51905">
    <property type="entry name" value="FAD/NAD(P)-binding domain"/>
    <property type="match status" value="1"/>
</dbReference>
<proteinExistence type="inferred from homology"/>
<dbReference type="PRINTS" id="PR00368">
    <property type="entry name" value="FADPNR"/>
</dbReference>
<keyword evidence="6" id="KW-1185">Reference proteome</keyword>
<dbReference type="STRING" id="303698.A0A1V6SMP1"/>
<keyword evidence="2" id="KW-0285">Flavoprotein</keyword>
<dbReference type="OrthoDB" id="10260355at2759"/>
<feature type="domain" description="FAD/NAD(P)-binding" evidence="4">
    <location>
        <begin position="11"/>
        <end position="157"/>
    </location>
</feature>
<reference evidence="6" key="1">
    <citation type="journal article" date="2017" name="Nat. Microbiol.">
        <title>Global analysis of biosynthetic gene clusters reveals vast potential of secondary metabolite production in Penicillium species.</title>
        <authorList>
            <person name="Nielsen J.C."/>
            <person name="Grijseels S."/>
            <person name="Prigent S."/>
            <person name="Ji B."/>
            <person name="Dainat J."/>
            <person name="Nielsen K.F."/>
            <person name="Frisvad J.C."/>
            <person name="Workman M."/>
            <person name="Nielsen J."/>
        </authorList>
    </citation>
    <scope>NUCLEOTIDE SEQUENCE [LARGE SCALE GENOMIC DNA]</scope>
    <source>
        <strain evidence="6">IBT 24891</strain>
    </source>
</reference>
<comment type="similarity">
    <text evidence="1">Belongs to the class-II pyridine nucleotide-disulfide oxidoreductase family.</text>
</comment>
<keyword evidence="3" id="KW-0560">Oxidoreductase</keyword>
<dbReference type="InterPro" id="IPR050097">
    <property type="entry name" value="Ferredoxin-NADP_redctase_2"/>
</dbReference>
<dbReference type="Proteomes" id="UP000191285">
    <property type="component" value="Unassembled WGS sequence"/>
</dbReference>
<gene>
    <name evidence="5" type="ORF">PENSTE_c031G09756</name>
</gene>
<dbReference type="InterPro" id="IPR036188">
    <property type="entry name" value="FAD/NAD-bd_sf"/>
</dbReference>
<dbReference type="InterPro" id="IPR023753">
    <property type="entry name" value="FAD/NAD-binding_dom"/>
</dbReference>
<evidence type="ECO:0000256" key="3">
    <source>
        <dbReference type="ARBA" id="ARBA00023002"/>
    </source>
</evidence>
<organism evidence="5 6">
    <name type="scientific">Penicillium steckii</name>
    <dbReference type="NCBI Taxonomy" id="303698"/>
    <lineage>
        <taxon>Eukaryota</taxon>
        <taxon>Fungi</taxon>
        <taxon>Dikarya</taxon>
        <taxon>Ascomycota</taxon>
        <taxon>Pezizomycotina</taxon>
        <taxon>Eurotiomycetes</taxon>
        <taxon>Eurotiomycetidae</taxon>
        <taxon>Eurotiales</taxon>
        <taxon>Aspergillaceae</taxon>
        <taxon>Penicillium</taxon>
    </lineage>
</organism>
<dbReference type="GO" id="GO:0097237">
    <property type="term" value="P:cellular response to toxic substance"/>
    <property type="evidence" value="ECO:0007669"/>
    <property type="project" value="UniProtKB-ARBA"/>
</dbReference>
<dbReference type="AlphaFoldDB" id="A0A1V6SMP1"/>
<evidence type="ECO:0000256" key="2">
    <source>
        <dbReference type="ARBA" id="ARBA00022630"/>
    </source>
</evidence>
<dbReference type="EMBL" id="MLKD01000031">
    <property type="protein sequence ID" value="OQE14934.1"/>
    <property type="molecule type" value="Genomic_DNA"/>
</dbReference>
<evidence type="ECO:0000259" key="4">
    <source>
        <dbReference type="Pfam" id="PF07992"/>
    </source>
</evidence>
<accession>A0A1V6SMP1</accession>
<name>A0A1V6SMP1_9EURO</name>
<comment type="caution">
    <text evidence="5">The sequence shown here is derived from an EMBL/GenBank/DDBJ whole genome shotgun (WGS) entry which is preliminary data.</text>
</comment>
<protein>
    <recommendedName>
        <fullName evidence="4">FAD/NAD(P)-binding domain-containing protein</fullName>
    </recommendedName>
</protein>
<evidence type="ECO:0000313" key="5">
    <source>
        <dbReference type="EMBL" id="OQE14934.1"/>
    </source>
</evidence>
<evidence type="ECO:0000256" key="1">
    <source>
        <dbReference type="ARBA" id="ARBA00009333"/>
    </source>
</evidence>
<dbReference type="PRINTS" id="PR00469">
    <property type="entry name" value="PNDRDTASEII"/>
</dbReference>
<dbReference type="PANTHER" id="PTHR48105">
    <property type="entry name" value="THIOREDOXIN REDUCTASE 1-RELATED-RELATED"/>
    <property type="match status" value="1"/>
</dbReference>
<dbReference type="Pfam" id="PF07992">
    <property type="entry name" value="Pyr_redox_2"/>
    <property type="match status" value="1"/>
</dbReference>
<evidence type="ECO:0000313" key="6">
    <source>
        <dbReference type="Proteomes" id="UP000191285"/>
    </source>
</evidence>
<dbReference type="Gene3D" id="3.50.50.60">
    <property type="entry name" value="FAD/NAD(P)-binding domain"/>
    <property type="match status" value="2"/>
</dbReference>
<dbReference type="GO" id="GO:0016491">
    <property type="term" value="F:oxidoreductase activity"/>
    <property type="evidence" value="ECO:0007669"/>
    <property type="project" value="UniProtKB-KW"/>
</dbReference>
<sequence>MVNSMYSPNYYDTLIIGAGPAGLASAMALGRAGRRVAVFDSQEYRNERSEAMHNVVLHDGQKPREFRYAAKVDITTKYPTVIFHDTEIKSVVTSPVCKSLTGFTVQTSRGIEYQGKKIILATGCQDIMAEVPGYTELWGNGIVHYLFCDGYEQSDGPIGVLGLDSLQDISPILMAYHLTNSSMTIFLNGEVPTTEKEQTALRVATARGCQVNHQPIQQLLRKDKGVGISFQDGSYAFVNFLMHTPDTVNRAEHLISSLGVKTVGEDLHIEAQTPFGETNVRGCFSAGDIAAIAKVVAVALATGTMAGIGAARQLALDEGCEAAFLGGGVGEGINNL</sequence>